<evidence type="ECO:0000313" key="2">
    <source>
        <dbReference type="Proteomes" id="UP000827875"/>
    </source>
</evidence>
<organism evidence="1 2">
    <name type="scientific">Serratia phage vB_SmaS_Tlacuache</name>
    <dbReference type="NCBI Taxonomy" id="2894809"/>
    <lineage>
        <taxon>Viruses</taxon>
        <taxon>Duplodnaviria</taxon>
        <taxon>Heunggongvirae</taxon>
        <taxon>Uroviricota</taxon>
        <taxon>Caudoviricetes</taxon>
        <taxon>Serbinvirus</taxon>
        <taxon>Serbinvirus tlacuache</taxon>
    </lineage>
</organism>
<evidence type="ECO:0000313" key="1">
    <source>
        <dbReference type="EMBL" id="UGO51445.1"/>
    </source>
</evidence>
<reference evidence="1" key="1">
    <citation type="submission" date="2021-10" db="EMBL/GenBank/DDBJ databases">
        <authorList>
            <person name="Todd Z."/>
            <person name="Wilkey A."/>
            <person name="Mckay W."/>
            <person name="Sharma R."/>
            <person name="Grose J.H."/>
        </authorList>
    </citation>
    <scope>NUCLEOTIDE SEQUENCE</scope>
</reference>
<name>A0AAE8YW57_9CAUD</name>
<accession>A0AAE8YW57</accession>
<protein>
    <submittedName>
        <fullName evidence="1">Uncharacterized protein</fullName>
    </submittedName>
</protein>
<dbReference type="EMBL" id="OK499995">
    <property type="protein sequence ID" value="UGO51445.1"/>
    <property type="molecule type" value="Genomic_DNA"/>
</dbReference>
<sequence length="102" mass="12109">MKYKARIVRRKGEIEVKVSAVFTEEEYAGIQRIADDVHVNTDTVRGTEYDLSLGYLRLLCYWSDLWNNRASFPDIITNAARRRRELVKHIAERAARKRRKRK</sequence>
<keyword evidence="2" id="KW-1185">Reference proteome</keyword>
<dbReference type="Proteomes" id="UP000827875">
    <property type="component" value="Segment"/>
</dbReference>
<gene>
    <name evidence="1" type="ORF">TLACUACHE_31</name>
</gene>
<proteinExistence type="predicted"/>